<keyword evidence="5 6" id="KW-0472">Membrane</keyword>
<reference evidence="7" key="1">
    <citation type="journal article" date="2012" name="Proc. Natl. Acad. Sci. U.S.A.">
        <title>Antigenic diversity is generated by distinct evolutionary mechanisms in African trypanosome species.</title>
        <authorList>
            <person name="Jackson A.P."/>
            <person name="Berry A."/>
            <person name="Aslett M."/>
            <person name="Allison H.C."/>
            <person name="Burton P."/>
            <person name="Vavrova-Anderson J."/>
            <person name="Brown R."/>
            <person name="Browne H."/>
            <person name="Corton N."/>
            <person name="Hauser H."/>
            <person name="Gamble J."/>
            <person name="Gilderthorp R."/>
            <person name="Marcello L."/>
            <person name="McQuillan J."/>
            <person name="Otto T.D."/>
            <person name="Quail M.A."/>
            <person name="Sanders M.J."/>
            <person name="van Tonder A."/>
            <person name="Ginger M.L."/>
            <person name="Field M.C."/>
            <person name="Barry J.D."/>
            <person name="Hertz-Fowler C."/>
            <person name="Berriman M."/>
        </authorList>
    </citation>
    <scope>NUCLEOTIDE SEQUENCE</scope>
    <source>
        <strain evidence="7">IL3000</strain>
    </source>
</reference>
<dbReference type="AlphaFoldDB" id="G0UWQ0"/>
<comment type="similarity">
    <text evidence="2 6">Belongs to the CTL (choline transporter-like) family.</text>
</comment>
<feature type="transmembrane region" description="Helical" evidence="6">
    <location>
        <begin position="254"/>
        <end position="279"/>
    </location>
</feature>
<evidence type="ECO:0000256" key="2">
    <source>
        <dbReference type="ARBA" id="ARBA00007168"/>
    </source>
</evidence>
<feature type="transmembrane region" description="Helical" evidence="6">
    <location>
        <begin position="285"/>
        <end position="313"/>
    </location>
</feature>
<evidence type="ECO:0000256" key="1">
    <source>
        <dbReference type="ARBA" id="ARBA00004141"/>
    </source>
</evidence>
<evidence type="ECO:0000256" key="3">
    <source>
        <dbReference type="ARBA" id="ARBA00022692"/>
    </source>
</evidence>
<dbReference type="InterPro" id="IPR007603">
    <property type="entry name" value="Choline_transptr-like"/>
</dbReference>
<evidence type="ECO:0000256" key="6">
    <source>
        <dbReference type="RuleBase" id="RU368066"/>
    </source>
</evidence>
<dbReference type="GO" id="GO:0022857">
    <property type="term" value="F:transmembrane transporter activity"/>
    <property type="evidence" value="ECO:0007669"/>
    <property type="project" value="UniProtKB-UniRule"/>
</dbReference>
<feature type="transmembrane region" description="Helical" evidence="6">
    <location>
        <begin position="70"/>
        <end position="91"/>
    </location>
</feature>
<evidence type="ECO:0000313" key="7">
    <source>
        <dbReference type="EMBL" id="CCC93816.1"/>
    </source>
</evidence>
<feature type="transmembrane region" description="Helical" evidence="6">
    <location>
        <begin position="128"/>
        <end position="145"/>
    </location>
</feature>
<dbReference type="VEuPathDB" id="TriTrypDB:TcIL3000_10_5820"/>
<evidence type="ECO:0000256" key="4">
    <source>
        <dbReference type="ARBA" id="ARBA00022989"/>
    </source>
</evidence>
<keyword evidence="4 6" id="KW-1133">Transmembrane helix</keyword>
<accession>G0UWQ0</accession>
<evidence type="ECO:0000256" key="5">
    <source>
        <dbReference type="ARBA" id="ARBA00023136"/>
    </source>
</evidence>
<organism evidence="7">
    <name type="scientific">Trypanosoma congolense (strain IL3000)</name>
    <dbReference type="NCBI Taxonomy" id="1068625"/>
    <lineage>
        <taxon>Eukaryota</taxon>
        <taxon>Discoba</taxon>
        <taxon>Euglenozoa</taxon>
        <taxon>Kinetoplastea</taxon>
        <taxon>Metakinetoplastina</taxon>
        <taxon>Trypanosomatida</taxon>
        <taxon>Trypanosomatidae</taxon>
        <taxon>Trypanosoma</taxon>
        <taxon>Nannomonas</taxon>
    </lineage>
</organism>
<protein>
    <recommendedName>
        <fullName evidence="6">Choline transporter-like protein</fullName>
    </recommendedName>
</protein>
<sequence length="348" mass="37837">MIIIANILTMLMNVAGAIAAFWLGAAMLGILLLLMCGMHALWFFLARSRIPLAAELLKSSVDVLSTYKTVYAVNLMMCFLCAGFTILWGYAMVPPLDRANKGTAGVGTGFLIFFLLLSLFWTQQVVGNLMHVTTAGLTATWYFAGKNNMPRNPTLASFKRGVTTSFGSICFGSLLVAIIRVIRVIVSSAENSNHEVLRCIFLCIINCLENLLEYFNTYAFVHVAIYGCGYIEAAKKTWELCKQCAFAAIFNDSFIDVTLSLLIVGGSLLIGAIIGFLYFSYVAFAVAFLVSILVHSLLFAPITSGVTTFFVCYAEVPEGLQHSAPELYAAIHSADQNGTGNNAQAPRV</sequence>
<dbReference type="PANTHER" id="PTHR12385:SF4">
    <property type="entry name" value="PROTEIN PNS1"/>
    <property type="match status" value="1"/>
</dbReference>
<comment type="function">
    <text evidence="6">Choline transporter.</text>
</comment>
<feature type="transmembrane region" description="Helical" evidence="6">
    <location>
        <begin position="12"/>
        <end position="45"/>
    </location>
</feature>
<dbReference type="EMBL" id="HE575323">
    <property type="protein sequence ID" value="CCC93816.1"/>
    <property type="molecule type" value="Genomic_DNA"/>
</dbReference>
<name>G0UWQ0_TRYCI</name>
<feature type="transmembrane region" description="Helical" evidence="6">
    <location>
        <begin position="103"/>
        <end position="122"/>
    </location>
</feature>
<feature type="transmembrane region" description="Helical" evidence="6">
    <location>
        <begin position="166"/>
        <end position="186"/>
    </location>
</feature>
<dbReference type="PANTHER" id="PTHR12385">
    <property type="entry name" value="CHOLINE TRANSPORTER-LIKE (SLC FAMILY 44)"/>
    <property type="match status" value="1"/>
</dbReference>
<dbReference type="GO" id="GO:0005886">
    <property type="term" value="C:plasma membrane"/>
    <property type="evidence" value="ECO:0007669"/>
    <property type="project" value="UniProtKB-SubCell"/>
</dbReference>
<dbReference type="Pfam" id="PF04515">
    <property type="entry name" value="Choline_transpo"/>
    <property type="match status" value="1"/>
</dbReference>
<proteinExistence type="inferred from homology"/>
<comment type="subcellular location">
    <subcellularLocation>
        <location evidence="6">Cell membrane</location>
        <topology evidence="6">Multi-pass membrane protein</topology>
    </subcellularLocation>
    <subcellularLocation>
        <location evidence="1">Membrane</location>
        <topology evidence="1">Multi-pass membrane protein</topology>
    </subcellularLocation>
</comment>
<keyword evidence="3 6" id="KW-0812">Transmembrane</keyword>
<gene>
    <name evidence="7" type="ORF">TCIL3000_10_5820</name>
</gene>